<feature type="region of interest" description="Disordered" evidence="1">
    <location>
        <begin position="1982"/>
        <end position="2049"/>
    </location>
</feature>
<comment type="caution">
    <text evidence="2">The sequence shown here is derived from an EMBL/GenBank/DDBJ whole genome shotgun (WGS) entry which is preliminary data.</text>
</comment>
<evidence type="ECO:0000313" key="2">
    <source>
        <dbReference type="EMBL" id="KAG6451581.1"/>
    </source>
</evidence>
<accession>A0A922CMP1</accession>
<organism evidence="2 3">
    <name type="scientific">Manduca sexta</name>
    <name type="common">Tobacco hawkmoth</name>
    <name type="synonym">Tobacco hornworm</name>
    <dbReference type="NCBI Taxonomy" id="7130"/>
    <lineage>
        <taxon>Eukaryota</taxon>
        <taxon>Metazoa</taxon>
        <taxon>Ecdysozoa</taxon>
        <taxon>Arthropoda</taxon>
        <taxon>Hexapoda</taxon>
        <taxon>Insecta</taxon>
        <taxon>Pterygota</taxon>
        <taxon>Neoptera</taxon>
        <taxon>Endopterygota</taxon>
        <taxon>Lepidoptera</taxon>
        <taxon>Glossata</taxon>
        <taxon>Ditrysia</taxon>
        <taxon>Bombycoidea</taxon>
        <taxon>Sphingidae</taxon>
        <taxon>Sphinginae</taxon>
        <taxon>Sphingini</taxon>
        <taxon>Manduca</taxon>
    </lineage>
</organism>
<dbReference type="Proteomes" id="UP000791440">
    <property type="component" value="Unassembled WGS sequence"/>
</dbReference>
<reference evidence="2" key="1">
    <citation type="journal article" date="2016" name="Insect Biochem. Mol. Biol.">
        <title>Multifaceted biological insights from a draft genome sequence of the tobacco hornworm moth, Manduca sexta.</title>
        <authorList>
            <person name="Kanost M.R."/>
            <person name="Arrese E.L."/>
            <person name="Cao X."/>
            <person name="Chen Y.R."/>
            <person name="Chellapilla S."/>
            <person name="Goldsmith M.R."/>
            <person name="Grosse-Wilde E."/>
            <person name="Heckel D.G."/>
            <person name="Herndon N."/>
            <person name="Jiang H."/>
            <person name="Papanicolaou A."/>
            <person name="Qu J."/>
            <person name="Soulages J.L."/>
            <person name="Vogel H."/>
            <person name="Walters J."/>
            <person name="Waterhouse R.M."/>
            <person name="Ahn S.J."/>
            <person name="Almeida F.C."/>
            <person name="An C."/>
            <person name="Aqrawi P."/>
            <person name="Bretschneider A."/>
            <person name="Bryant W.B."/>
            <person name="Bucks S."/>
            <person name="Chao H."/>
            <person name="Chevignon G."/>
            <person name="Christen J.M."/>
            <person name="Clarke D.F."/>
            <person name="Dittmer N.T."/>
            <person name="Ferguson L.C.F."/>
            <person name="Garavelou S."/>
            <person name="Gordon K.H.J."/>
            <person name="Gunaratna R.T."/>
            <person name="Han Y."/>
            <person name="Hauser F."/>
            <person name="He Y."/>
            <person name="Heidel-Fischer H."/>
            <person name="Hirsh A."/>
            <person name="Hu Y."/>
            <person name="Jiang H."/>
            <person name="Kalra D."/>
            <person name="Klinner C."/>
            <person name="Konig C."/>
            <person name="Kovar C."/>
            <person name="Kroll A.R."/>
            <person name="Kuwar S.S."/>
            <person name="Lee S.L."/>
            <person name="Lehman R."/>
            <person name="Li K."/>
            <person name="Li Z."/>
            <person name="Liang H."/>
            <person name="Lovelace S."/>
            <person name="Lu Z."/>
            <person name="Mansfield J.H."/>
            <person name="McCulloch K.J."/>
            <person name="Mathew T."/>
            <person name="Morton B."/>
            <person name="Muzny D.M."/>
            <person name="Neunemann D."/>
            <person name="Ongeri F."/>
            <person name="Pauchet Y."/>
            <person name="Pu L.L."/>
            <person name="Pyrousis I."/>
            <person name="Rao X.J."/>
            <person name="Redding A."/>
            <person name="Roesel C."/>
            <person name="Sanchez-Gracia A."/>
            <person name="Schaack S."/>
            <person name="Shukla A."/>
            <person name="Tetreau G."/>
            <person name="Wang Y."/>
            <person name="Xiong G.H."/>
            <person name="Traut W."/>
            <person name="Walsh T.K."/>
            <person name="Worley K.C."/>
            <person name="Wu D."/>
            <person name="Wu W."/>
            <person name="Wu Y.Q."/>
            <person name="Zhang X."/>
            <person name="Zou Z."/>
            <person name="Zucker H."/>
            <person name="Briscoe A.D."/>
            <person name="Burmester T."/>
            <person name="Clem R.J."/>
            <person name="Feyereisen R."/>
            <person name="Grimmelikhuijzen C.J.P."/>
            <person name="Hamodrakas S.J."/>
            <person name="Hansson B.S."/>
            <person name="Huguet E."/>
            <person name="Jermiin L.S."/>
            <person name="Lan Q."/>
            <person name="Lehman H.K."/>
            <person name="Lorenzen M."/>
            <person name="Merzendorfer H."/>
            <person name="Michalopoulos I."/>
            <person name="Morton D.B."/>
            <person name="Muthukrishnan S."/>
            <person name="Oakeshott J.G."/>
            <person name="Palmer W."/>
            <person name="Park Y."/>
            <person name="Passarelli A.L."/>
            <person name="Rozas J."/>
            <person name="Schwartz L.M."/>
            <person name="Smith W."/>
            <person name="Southgate A."/>
            <person name="Vilcinskas A."/>
            <person name="Vogt R."/>
            <person name="Wang P."/>
            <person name="Werren J."/>
            <person name="Yu X.Q."/>
            <person name="Zhou J.J."/>
            <person name="Brown S.J."/>
            <person name="Scherer S.E."/>
            <person name="Richards S."/>
            <person name="Blissard G.W."/>
        </authorList>
    </citation>
    <scope>NUCLEOTIDE SEQUENCE</scope>
</reference>
<gene>
    <name evidence="2" type="ORF">O3G_MSEX007245</name>
</gene>
<dbReference type="EMBL" id="JH668410">
    <property type="protein sequence ID" value="KAG6451580.1"/>
    <property type="molecule type" value="Genomic_DNA"/>
</dbReference>
<protein>
    <submittedName>
        <fullName evidence="2">Uncharacterized protein</fullName>
    </submittedName>
</protein>
<proteinExistence type="predicted"/>
<reference evidence="2" key="2">
    <citation type="submission" date="2020-12" db="EMBL/GenBank/DDBJ databases">
        <authorList>
            <person name="Kanost M."/>
        </authorList>
    </citation>
    <scope>NUCLEOTIDE SEQUENCE</scope>
</reference>
<keyword evidence="3" id="KW-1185">Reference proteome</keyword>
<dbReference type="EMBL" id="JH668410">
    <property type="protein sequence ID" value="KAG6451581.1"/>
    <property type="molecule type" value="Genomic_DNA"/>
</dbReference>
<name>A0A922CMP1_MANSE</name>
<sequence>MALQLPANQYSVTQDRLRKISASSYQARSNIPVRIQRNSTRKTGSLLDSEEGRDWAARSRDGGNGKRNDRHVNVRYLKNIKSFRDRIRSSYTCNQQQCKMMKERFDEHHREHHSNVTVQELGPELMSESSSTSRDREMSASSMDSCSAPYVCLKSKESHSAQTEVNPTKKPIFQDYGHGPINSNDILNKRKLNEPKSNNIALKSTETREVLTPKHDFYKEYVRNETIKWMKKLPMYAETDAANEMLRDNVINALIEDICTISENINHKNYDENLKLEIDKSVNELPMWMPGDKREQGPFKDKFTADLFNTIKKLNNRLFKEDKPSNSKNRSIHFKDTTEENTTDNTRFLADIDIRIIENEIKEWLSNIKIEKDLFGNNIRADEIQQLLLNNLEYLLKEPKVAAHYKFTLKGEILDVLKKLPIAIKRPASKMVYLYRLAEELANRLLCVQARHAKHRFNEVQNVMLQQRVHEIMNLETPANFKYNIFTVISECLENMGINPNKEIEKEISDVLKRLESTDNGLNQNSVNEVAGILQNYCDVSPNKAMDIASNIIASVRYVIYNNPKDYNARNITKPRLSGIISVYTSEERNTMPSYPITSTPKRVTIPRSEIPRQSPEEINLIIYIAEAIDQWMDTIPDLYHRSEDRGFREAIINELAAAVVETLRNLQLTPSLQSENAVATTISDWLVKFRIFVDYEQHLDEIKDLFGRIFERLQRVPVLTRPQHGNRQAIGHLKYREEESHIEYVPKGIDILEDEISIWMNEQPADAYLNNDRSLRGKMIHELAENVQAHLVNKRPEREIENDVRQWLNSVLSPTARPYLSEMTGELKERLKHLPQDATLGKAHIERMKDLMERQLAKANAVKEPHDETIIEKTMKDFIQKFIQQYYVVDDPVARRALTRVLKQELMKLKPPTRKEVYDNFAKSEPNALFAPQIFVQELEYIKLLADWLKSIPIDPNYKALGNKDRVNFIQYVAKYITAIENERSRAPGAMNYDLHLANIIMSYLNTLPIPNEQKVNMARMIDQILAKLSAYKESIQQKARQAPIVDDLGEFIGEYVRKYGEDVYDNEIKLEVWSDRLMNEIQKIVHETSNPAELTQNQVYNRLAHVPLPFDDTVESFVLEMNYITEIVEWMKNLPLAPITSKEDGEHRVEMVSDLAEKLFERKIKKTLDPNDKKADADAVEYISSWISRLELEPRHEIVVPVLIHQLLNRVDKAKADESWDVSISDVTRSTNMGVIRPEPKPRVSMLKNKDYINKPEALIVDTVEKFCNALPIRGENQEVVKSTKDEIKKKVLQKTGELNIDPAVFNNPPLYRDVFTDEVNDIVKEAPLNPDAAKNIEKLKEDLIETIIDANAAIKEKSAGEEYKQNLENVINTSIPSPARKEPMPEPGFEMYKNRLVNMFILENFDHSSEEMKLTYEKQIRAEIDRYFQCAQNKSAIPLTKDQIYNELYSALFKVPIPNEAAVIDEAEIVKTRCEIDKWFEELPLREATNLNEQLEWDLKLATIAKKIHEIEKYEQNSQDKILKEIKKWLPRLPLLPGKESRYDEFANKLQNALKSTAESRKCVITKPRKGGKVKGKKSKEQVKPTTAAAATGRSSFLAPKPAVPCCRTPNTPKGKPADLLLETVAEWCRQLPLMGNTVEEIERHKDFREEIFTRIVMKLTELNADQEIFVNDFMYNEMLDDELENILNMIPTSYDAQQSKEARKQLLKQQIASIKMLIKKDKNRHNYKDALKQTVVSILEPPVNTTADKMALFDNLVEEIVEDFVQLHYNRNDEEGRQLYKSKVQEAVLKQFYEIQSQPETEPTVNPMFKINQLLCELAKVPIPDPDTLKDEVEEIKMREQVDEFFEQVPFPDQKEENINHRNQVKLSLAKHLADIEKNGHNCSNDNKMRSEIARHLKKVNVEVMPQVIDAFVEKLKNNEAERKAPPPEDFDLSQINAEFNAIGLRTFRRIRQPHFSGTDMDGSRFSIEALARAPEMFSGAGFTPPRPPARLDIPGPHQPASGEPLGPTPRSRVGFTPQPTTHLISRPAAPGEEAGTSDEEDRRCKCGGRRMKLGARRPTCILRRNSEDGREYCEPMPHMWRRPPFGGFLYY</sequence>
<evidence type="ECO:0000256" key="1">
    <source>
        <dbReference type="SAM" id="MobiDB-lite"/>
    </source>
</evidence>
<feature type="compositionally biased region" description="Basic and acidic residues" evidence="1">
    <location>
        <begin position="50"/>
        <end position="70"/>
    </location>
</feature>
<evidence type="ECO:0000313" key="3">
    <source>
        <dbReference type="Proteomes" id="UP000791440"/>
    </source>
</evidence>
<feature type="region of interest" description="Disordered" evidence="1">
    <location>
        <begin position="35"/>
        <end position="70"/>
    </location>
</feature>